<comment type="caution">
    <text evidence="9">The sequence shown here is derived from an EMBL/GenBank/DDBJ whole genome shotgun (WGS) entry which is preliminary data.</text>
</comment>
<dbReference type="Gene3D" id="6.10.140.1430">
    <property type="match status" value="1"/>
</dbReference>
<feature type="region of interest" description="Disordered" evidence="5">
    <location>
        <begin position="60"/>
        <end position="113"/>
    </location>
</feature>
<feature type="signal peptide" evidence="7">
    <location>
        <begin position="1"/>
        <end position="17"/>
    </location>
</feature>
<evidence type="ECO:0000256" key="4">
    <source>
        <dbReference type="ARBA" id="ARBA00023136"/>
    </source>
</evidence>
<dbReference type="GO" id="GO:0016020">
    <property type="term" value="C:membrane"/>
    <property type="evidence" value="ECO:0007669"/>
    <property type="project" value="UniProtKB-SubCell"/>
</dbReference>
<gene>
    <name evidence="9" type="ORF">RJ640_007604</name>
</gene>
<feature type="chain" id="PRO_5041720860" description="TMEM205-like domain-containing protein" evidence="7">
    <location>
        <begin position="18"/>
        <end position="504"/>
    </location>
</feature>
<proteinExistence type="predicted"/>
<feature type="transmembrane region" description="Helical" evidence="6">
    <location>
        <begin position="350"/>
        <end position="369"/>
    </location>
</feature>
<keyword evidence="10" id="KW-1185">Reference proteome</keyword>
<dbReference type="Pfam" id="PF13664">
    <property type="entry name" value="DUF4149"/>
    <property type="match status" value="1"/>
</dbReference>
<evidence type="ECO:0000313" key="9">
    <source>
        <dbReference type="EMBL" id="KAK2970913.1"/>
    </source>
</evidence>
<sequence>MMNVLALSLVLTSLVTAGVFSPSPEKPNQRDIIVKEGHRVVMVEYEKKGDGNTKVVISPEDAHFSHQAATPIKSSVEDAKEKIKETASSAPNSGHGLSGDSDTKQDGGHSHTPGARELVCDAYGKCKHKIASAIGMTKEKVAEKAQEVSDKAHEVEEDAKEAVSEPMGKVKDTVSHKVHDAANKAQDKTQQAKETVSRKARDYSEAVTKTAKNIKDADTDTPKILGEHIERNVSSKVESAKGPVREKAKQAEQMAEEAADTVKAGARRVKEEGRKSLNDILGRGRDVLHYAITTALSRETMDYLMGVVNLLGFSTAFGMCVWVTFVSSYVLADALPRQQFGMLQSKIYPVYFKAMAYAVGVALVGHLLSQRRRMFSSTFEILQGWNLLASLMMVLANLLYLEPRATKVMFERMKMEKEEGRGIDGLDHAEPSSSVDRCTEPATCTVSTTTGAGRQEYAAKKSQIIRMNEKLKKLNTYSSFLNVLTLMALTWHLAYLGQRLQSVR</sequence>
<evidence type="ECO:0000256" key="7">
    <source>
        <dbReference type="SAM" id="SignalP"/>
    </source>
</evidence>
<keyword evidence="7" id="KW-0732">Signal</keyword>
<evidence type="ECO:0000256" key="6">
    <source>
        <dbReference type="SAM" id="Phobius"/>
    </source>
</evidence>
<feature type="region of interest" description="Disordered" evidence="5">
    <location>
        <begin position="181"/>
        <end position="204"/>
    </location>
</feature>
<dbReference type="PANTHER" id="PTHR47652">
    <property type="entry name" value="MITOCHONDRIAL IMPORT INNER MEMBRANE TRANSLOCASE SUBUNIT TIM44"/>
    <property type="match status" value="1"/>
</dbReference>
<feature type="region of interest" description="Disordered" evidence="5">
    <location>
        <begin position="145"/>
        <end position="168"/>
    </location>
</feature>
<dbReference type="Proteomes" id="UP001187471">
    <property type="component" value="Unassembled WGS sequence"/>
</dbReference>
<dbReference type="AlphaFoldDB" id="A0AA88QQ42"/>
<accession>A0AA88QQ42</accession>
<feature type="compositionally biased region" description="Basic and acidic residues" evidence="5">
    <location>
        <begin position="75"/>
        <end position="85"/>
    </location>
</feature>
<evidence type="ECO:0000313" key="10">
    <source>
        <dbReference type="Proteomes" id="UP001187471"/>
    </source>
</evidence>
<protein>
    <recommendedName>
        <fullName evidence="8">TMEM205-like domain-containing protein</fullName>
    </recommendedName>
</protein>
<keyword evidence="3 6" id="KW-1133">Transmembrane helix</keyword>
<evidence type="ECO:0000259" key="8">
    <source>
        <dbReference type="Pfam" id="PF13664"/>
    </source>
</evidence>
<evidence type="ECO:0000256" key="5">
    <source>
        <dbReference type="SAM" id="MobiDB-lite"/>
    </source>
</evidence>
<feature type="transmembrane region" description="Helical" evidence="6">
    <location>
        <begin position="474"/>
        <end position="494"/>
    </location>
</feature>
<evidence type="ECO:0000256" key="3">
    <source>
        <dbReference type="ARBA" id="ARBA00022989"/>
    </source>
</evidence>
<comment type="subcellular location">
    <subcellularLocation>
        <location evidence="1">Membrane</location>
    </subcellularLocation>
</comment>
<dbReference type="PANTHER" id="PTHR47652:SF3">
    <property type="entry name" value="MITOCHONDRIAL IMPORT INNER MEMBRANE TRANSLOCASE SUBUNIT TIM44"/>
    <property type="match status" value="1"/>
</dbReference>
<keyword evidence="2 6" id="KW-0812">Transmembrane</keyword>
<dbReference type="SUPFAM" id="SSF58113">
    <property type="entry name" value="Apolipoprotein A-I"/>
    <property type="match status" value="1"/>
</dbReference>
<evidence type="ECO:0000256" key="2">
    <source>
        <dbReference type="ARBA" id="ARBA00022692"/>
    </source>
</evidence>
<evidence type="ECO:0000256" key="1">
    <source>
        <dbReference type="ARBA" id="ARBA00004370"/>
    </source>
</evidence>
<organism evidence="9 10">
    <name type="scientific">Escallonia rubra</name>
    <dbReference type="NCBI Taxonomy" id="112253"/>
    <lineage>
        <taxon>Eukaryota</taxon>
        <taxon>Viridiplantae</taxon>
        <taxon>Streptophyta</taxon>
        <taxon>Embryophyta</taxon>
        <taxon>Tracheophyta</taxon>
        <taxon>Spermatophyta</taxon>
        <taxon>Magnoliopsida</taxon>
        <taxon>eudicotyledons</taxon>
        <taxon>Gunneridae</taxon>
        <taxon>Pentapetalae</taxon>
        <taxon>asterids</taxon>
        <taxon>campanulids</taxon>
        <taxon>Escalloniales</taxon>
        <taxon>Escalloniaceae</taxon>
        <taxon>Escallonia</taxon>
    </lineage>
</organism>
<feature type="transmembrane region" description="Helical" evidence="6">
    <location>
        <begin position="381"/>
        <end position="401"/>
    </location>
</feature>
<dbReference type="EMBL" id="JAVXUO010002627">
    <property type="protein sequence ID" value="KAK2970913.1"/>
    <property type="molecule type" value="Genomic_DNA"/>
</dbReference>
<feature type="transmembrane region" description="Helical" evidence="6">
    <location>
        <begin position="303"/>
        <end position="330"/>
    </location>
</feature>
<reference evidence="9" key="1">
    <citation type="submission" date="2022-12" db="EMBL/GenBank/DDBJ databases">
        <title>Draft genome assemblies for two species of Escallonia (Escalloniales).</title>
        <authorList>
            <person name="Chanderbali A."/>
            <person name="Dervinis C."/>
            <person name="Anghel I."/>
            <person name="Soltis D."/>
            <person name="Soltis P."/>
            <person name="Zapata F."/>
        </authorList>
    </citation>
    <scope>NUCLEOTIDE SEQUENCE</scope>
    <source>
        <strain evidence="9">UCBG92.1500</strain>
        <tissue evidence="9">Leaf</tissue>
    </source>
</reference>
<feature type="domain" description="TMEM205-like" evidence="8">
    <location>
        <begin position="311"/>
        <end position="413"/>
    </location>
</feature>
<keyword evidence="4 6" id="KW-0472">Membrane</keyword>
<name>A0AA88QQ42_9ASTE</name>
<dbReference type="InterPro" id="IPR025423">
    <property type="entry name" value="TMEM205-like"/>
</dbReference>